<keyword evidence="5 10" id="KW-0479">Metal-binding</keyword>
<keyword evidence="7" id="KW-0560">Oxidoreductase</keyword>
<dbReference type="AlphaFoldDB" id="Q0CG79"/>
<keyword evidence="10" id="KW-0349">Heme</keyword>
<dbReference type="Pfam" id="PF00067">
    <property type="entry name" value="p450"/>
    <property type="match status" value="1"/>
</dbReference>
<dbReference type="HOGENOM" id="CLU_339777_0_0_1"/>
<evidence type="ECO:0000313" key="13">
    <source>
        <dbReference type="EMBL" id="EAU32697.1"/>
    </source>
</evidence>
<evidence type="ECO:0000256" key="2">
    <source>
        <dbReference type="ARBA" id="ARBA00004141"/>
    </source>
</evidence>
<dbReference type="Gene3D" id="1.10.630.10">
    <property type="entry name" value="Cytochrome P450"/>
    <property type="match status" value="1"/>
</dbReference>
<dbReference type="GO" id="GO:0016705">
    <property type="term" value="F:oxidoreductase activity, acting on paired donors, with incorporation or reduction of molecular oxygen"/>
    <property type="evidence" value="ECO:0007669"/>
    <property type="project" value="InterPro"/>
</dbReference>
<comment type="similarity">
    <text evidence="3">Belongs to the cytochrome P450 family.</text>
</comment>
<keyword evidence="6 11" id="KW-1133">Transmembrane helix</keyword>
<feature type="transmembrane region" description="Helical" evidence="11">
    <location>
        <begin position="326"/>
        <end position="345"/>
    </location>
</feature>
<evidence type="ECO:0000256" key="9">
    <source>
        <dbReference type="ARBA" id="ARBA00023136"/>
    </source>
</evidence>
<dbReference type="GO" id="GO:0015171">
    <property type="term" value="F:amino acid transmembrane transporter activity"/>
    <property type="evidence" value="ECO:0007669"/>
    <property type="project" value="TreeGrafter"/>
</dbReference>
<dbReference type="PRINTS" id="PR00385">
    <property type="entry name" value="P450"/>
</dbReference>
<reference evidence="14" key="1">
    <citation type="submission" date="2005-09" db="EMBL/GenBank/DDBJ databases">
        <title>Annotation of the Aspergillus terreus NIH2624 genome.</title>
        <authorList>
            <person name="Birren B.W."/>
            <person name="Lander E.S."/>
            <person name="Galagan J.E."/>
            <person name="Nusbaum C."/>
            <person name="Devon K."/>
            <person name="Henn M."/>
            <person name="Ma L.-J."/>
            <person name="Jaffe D.B."/>
            <person name="Butler J."/>
            <person name="Alvarez P."/>
            <person name="Gnerre S."/>
            <person name="Grabherr M."/>
            <person name="Kleber M."/>
            <person name="Mauceli E.W."/>
            <person name="Brockman W."/>
            <person name="Rounsley S."/>
            <person name="Young S.K."/>
            <person name="LaButti K."/>
            <person name="Pushparaj V."/>
            <person name="DeCaprio D."/>
            <person name="Crawford M."/>
            <person name="Koehrsen M."/>
            <person name="Engels R."/>
            <person name="Montgomery P."/>
            <person name="Pearson M."/>
            <person name="Howarth C."/>
            <person name="Larson L."/>
            <person name="Luoma S."/>
            <person name="White J."/>
            <person name="Alvarado L."/>
            <person name="Kodira C.D."/>
            <person name="Zeng Q."/>
            <person name="Oleary S."/>
            <person name="Yandava C."/>
            <person name="Denning D.W."/>
            <person name="Nierman W.C."/>
            <person name="Milne T."/>
            <person name="Madden K."/>
        </authorList>
    </citation>
    <scope>NUCLEOTIDE SEQUENCE [LARGE SCALE GENOMIC DNA]</scope>
    <source>
        <strain evidence="14">NIH 2624 / FGSC A1156</strain>
    </source>
</reference>
<dbReference type="STRING" id="341663.Q0CG79"/>
<dbReference type="OrthoDB" id="1470350at2759"/>
<feature type="transmembrane region" description="Helical" evidence="11">
    <location>
        <begin position="294"/>
        <end position="314"/>
    </location>
</feature>
<dbReference type="GeneID" id="4319110"/>
<comment type="subcellular location">
    <subcellularLocation>
        <location evidence="2">Membrane</location>
        <topology evidence="2">Multi-pass membrane protein</topology>
    </subcellularLocation>
</comment>
<dbReference type="PRINTS" id="PR00465">
    <property type="entry name" value="EP450IV"/>
</dbReference>
<dbReference type="SUPFAM" id="SSF48264">
    <property type="entry name" value="Cytochrome P450"/>
    <property type="match status" value="1"/>
</dbReference>
<feature type="binding site" description="axial binding residue" evidence="10">
    <location>
        <position position="832"/>
    </location>
    <ligand>
        <name>heme</name>
        <dbReference type="ChEBI" id="CHEBI:30413"/>
    </ligand>
    <ligandPart>
        <name>Fe</name>
        <dbReference type="ChEBI" id="CHEBI:18248"/>
    </ligandPart>
</feature>
<organism evidence="13 14">
    <name type="scientific">Aspergillus terreus (strain NIH 2624 / FGSC A1156)</name>
    <dbReference type="NCBI Taxonomy" id="341663"/>
    <lineage>
        <taxon>Eukaryota</taxon>
        <taxon>Fungi</taxon>
        <taxon>Dikarya</taxon>
        <taxon>Ascomycota</taxon>
        <taxon>Pezizomycotina</taxon>
        <taxon>Eurotiomycetes</taxon>
        <taxon>Eurotiomycetidae</taxon>
        <taxon>Eurotiales</taxon>
        <taxon>Aspergillaceae</taxon>
        <taxon>Aspergillus</taxon>
        <taxon>Aspergillus subgen. Circumdati</taxon>
    </lineage>
</organism>
<dbReference type="InterPro" id="IPR050524">
    <property type="entry name" value="APC_YAT"/>
</dbReference>
<dbReference type="eggNOG" id="KOG1286">
    <property type="taxonomic scope" value="Eukaryota"/>
</dbReference>
<dbReference type="InterPro" id="IPR036396">
    <property type="entry name" value="Cyt_P450_sf"/>
</dbReference>
<keyword evidence="8 10" id="KW-0408">Iron</keyword>
<dbReference type="Pfam" id="PF00324">
    <property type="entry name" value="AA_permease"/>
    <property type="match status" value="1"/>
</dbReference>
<feature type="transmembrane region" description="Helical" evidence="11">
    <location>
        <begin position="406"/>
        <end position="425"/>
    </location>
</feature>
<sequence length="836" mass="93636">MVIYFLLNVVSVRWFGMAEFYIGIFKILLAVGLIAYTFVTMVGGNPKHDVYGFRYWNNPGAFAEHLVSGSSGRFCGVLASIVQAGFTICGPEYLSMIAAETHNPRTVLRRAFKTFILRVSLFFVGGALCISIVIPYNDPTLAKLQDEGISTGAASPYVISMERLGIAGLGSVINAGIMISLLSAGNALLFSATRTLHGMAVDGKAPKVFSHCTKNGIPIWALLAALSLCLLALLQISETSAQVMDYLVILITANQLLNHFSVSLTYIHFYRALRAQGIDRDTLPYKGKFQPYTSYVAVVATALLTLLLGFDLFVDIKNNWSIKYFFLDYAMLLFYGIMFVGWKVVKRSSFIPPSEVDLNLGETKNEIDIFKFDESVRQQANVLNTALIMATFSLLTQYIWKWMQKSLFLSIFVAAIALVVLYGLAKVHRNLIVSPLRPVPGPKFFALTRWRLAYEDYRGTRTRCINNLHKQYGDVVRVGPNELSFNSLSALKSIYGAGKRKKLLNHAYSKTAVLSSRNAAMVEEKTRQFLSLLDREAKSGIMEIFNALHYFSMDSITQFLYGESQGATTALTASANRSLLDDIIDPARRKLSWFAVHFPHLTHWLYSRTGAMEWLLTTFGLLPMSKPSTYTGIRRHALVAAEHIRDQTIEDPTESIAARLFHAMRTREKGPAMDYLDVASECADHFLAGIDTTSDTLMFAIFALSQPANLSFQEKLHQEIQSLPDEVVVDDVVNALAADKLPYLDAVIKETLRLYAPLPGSEPRWSEKDEVIDGYRVPARTIVSMSPYCLHRNEHVYKEPLEFNPDRWLGPSEQVAEMKKWFWAFSSGGRMCIGMQ</sequence>
<evidence type="ECO:0000256" key="1">
    <source>
        <dbReference type="ARBA" id="ARBA00001971"/>
    </source>
</evidence>
<keyword evidence="9 11" id="KW-0472">Membrane</keyword>
<dbReference type="PANTHER" id="PTHR43341">
    <property type="entry name" value="AMINO ACID PERMEASE"/>
    <property type="match status" value="1"/>
</dbReference>
<feature type="transmembrane region" description="Helical" evidence="11">
    <location>
        <begin position="20"/>
        <end position="39"/>
    </location>
</feature>
<proteinExistence type="inferred from homology"/>
<dbReference type="RefSeq" id="XP_001209999.1">
    <property type="nucleotide sequence ID" value="XM_001209999.1"/>
</dbReference>
<name>Q0CG79_ASPTN</name>
<evidence type="ECO:0000256" key="8">
    <source>
        <dbReference type="ARBA" id="ARBA00023004"/>
    </source>
</evidence>
<dbReference type="GO" id="GO:0016020">
    <property type="term" value="C:membrane"/>
    <property type="evidence" value="ECO:0007669"/>
    <property type="project" value="UniProtKB-SubCell"/>
</dbReference>
<accession>Q0CG79</accession>
<dbReference type="eggNOG" id="KOG0156">
    <property type="taxonomic scope" value="Eukaryota"/>
</dbReference>
<dbReference type="VEuPathDB" id="FungiDB:ATEG_07313"/>
<evidence type="ECO:0000256" key="6">
    <source>
        <dbReference type="ARBA" id="ARBA00022989"/>
    </source>
</evidence>
<comment type="cofactor">
    <cofactor evidence="1 10">
        <name>heme</name>
        <dbReference type="ChEBI" id="CHEBI:30413"/>
    </cofactor>
</comment>
<dbReference type="GO" id="GO:0004497">
    <property type="term" value="F:monooxygenase activity"/>
    <property type="evidence" value="ECO:0007669"/>
    <property type="project" value="InterPro"/>
</dbReference>
<evidence type="ECO:0000256" key="10">
    <source>
        <dbReference type="PIRSR" id="PIRSR602403-1"/>
    </source>
</evidence>
<keyword evidence="4 11" id="KW-0812">Transmembrane</keyword>
<evidence type="ECO:0000256" key="4">
    <source>
        <dbReference type="ARBA" id="ARBA00022692"/>
    </source>
</evidence>
<dbReference type="PANTHER" id="PTHR43341:SF6">
    <property type="entry name" value="AMINO ACID TRANSPORTER (EUROFUNG)"/>
    <property type="match status" value="1"/>
</dbReference>
<feature type="domain" description="Amino acid permease/ SLC12A" evidence="12">
    <location>
        <begin position="1"/>
        <end position="348"/>
    </location>
</feature>
<feature type="transmembrane region" description="Helical" evidence="11">
    <location>
        <begin position="217"/>
        <end position="236"/>
    </location>
</feature>
<dbReference type="GO" id="GO:0020037">
    <property type="term" value="F:heme binding"/>
    <property type="evidence" value="ECO:0007669"/>
    <property type="project" value="InterPro"/>
</dbReference>
<feature type="transmembrane region" description="Helical" evidence="11">
    <location>
        <begin position="256"/>
        <end position="273"/>
    </location>
</feature>
<dbReference type="Proteomes" id="UP000007963">
    <property type="component" value="Unassembled WGS sequence"/>
</dbReference>
<evidence type="ECO:0000256" key="11">
    <source>
        <dbReference type="SAM" id="Phobius"/>
    </source>
</evidence>
<dbReference type="EMBL" id="CH476603">
    <property type="protein sequence ID" value="EAU32697.1"/>
    <property type="molecule type" value="Genomic_DNA"/>
</dbReference>
<evidence type="ECO:0000256" key="3">
    <source>
        <dbReference type="ARBA" id="ARBA00010617"/>
    </source>
</evidence>
<dbReference type="InterPro" id="IPR001128">
    <property type="entry name" value="Cyt_P450"/>
</dbReference>
<dbReference type="Gene3D" id="1.20.1740.10">
    <property type="entry name" value="Amino acid/polyamine transporter I"/>
    <property type="match status" value="1"/>
</dbReference>
<evidence type="ECO:0000313" key="14">
    <source>
        <dbReference type="Proteomes" id="UP000007963"/>
    </source>
</evidence>
<dbReference type="GO" id="GO:0005506">
    <property type="term" value="F:iron ion binding"/>
    <property type="evidence" value="ECO:0007669"/>
    <property type="project" value="InterPro"/>
</dbReference>
<feature type="transmembrane region" description="Helical" evidence="11">
    <location>
        <begin position="166"/>
        <end position="189"/>
    </location>
</feature>
<evidence type="ECO:0000259" key="12">
    <source>
        <dbReference type="Pfam" id="PF00324"/>
    </source>
</evidence>
<dbReference type="InterPro" id="IPR004841">
    <property type="entry name" value="AA-permease/SLC12A_dom"/>
</dbReference>
<protein>
    <recommendedName>
        <fullName evidence="12">Amino acid permease/ SLC12A domain-containing protein</fullName>
    </recommendedName>
</protein>
<evidence type="ECO:0000256" key="5">
    <source>
        <dbReference type="ARBA" id="ARBA00022723"/>
    </source>
</evidence>
<evidence type="ECO:0000256" key="7">
    <source>
        <dbReference type="ARBA" id="ARBA00023002"/>
    </source>
</evidence>
<dbReference type="InterPro" id="IPR002403">
    <property type="entry name" value="Cyt_P450_E_grp-IV"/>
</dbReference>
<gene>
    <name evidence="13" type="ORF">ATEG_07313</name>
</gene>
<feature type="transmembrane region" description="Helical" evidence="11">
    <location>
        <begin position="115"/>
        <end position="136"/>
    </location>
</feature>